<keyword evidence="1" id="KW-0597">Phosphoprotein</keyword>
<evidence type="ECO:0000256" key="1">
    <source>
        <dbReference type="PROSITE-ProRule" id="PRU00169"/>
    </source>
</evidence>
<dbReference type="Pfam" id="PF00072">
    <property type="entry name" value="Response_reg"/>
    <property type="match status" value="1"/>
</dbReference>
<dbReference type="PANTHER" id="PTHR37299:SF1">
    <property type="entry name" value="STAGE 0 SPORULATION PROTEIN A HOMOLOG"/>
    <property type="match status" value="1"/>
</dbReference>
<protein>
    <submittedName>
        <fullName evidence="4">DNA-binding response regulator, LytR/AlgR family</fullName>
    </submittedName>
</protein>
<dbReference type="AlphaFoldDB" id="A0A1T4N0P3"/>
<dbReference type="InterPro" id="IPR011006">
    <property type="entry name" value="CheY-like_superfamily"/>
</dbReference>
<evidence type="ECO:0000259" key="2">
    <source>
        <dbReference type="PROSITE" id="PS50110"/>
    </source>
</evidence>
<sequence length="238" mass="27227">MDDTLKCIIVDDEEGAHLVLKQYIGQLQHLELTGAFYTAVEAMGYIYNNRVDLIFLDINMPGLSGLELLQTLSDPPLVILTTAYREYALEGYKYRVVDYLVKPFHFQRFMAAIDTVYSRLRPRAAMTAEVSAAAATPAFVMLKVEGEMVKVMYDQLIYIRSWGNYVKVFTTETVYLSPVTTTEIEQKLDKVRFRRIHKSYIVAMNRISKISGGHVVLDDGTELPVGNTYRRELLDNFQ</sequence>
<dbReference type="Proteomes" id="UP000190367">
    <property type="component" value="Unassembled WGS sequence"/>
</dbReference>
<dbReference type="GO" id="GO:0000156">
    <property type="term" value="F:phosphorelay response regulator activity"/>
    <property type="evidence" value="ECO:0007669"/>
    <property type="project" value="InterPro"/>
</dbReference>
<dbReference type="SMART" id="SM00850">
    <property type="entry name" value="LytTR"/>
    <property type="match status" value="1"/>
</dbReference>
<evidence type="ECO:0000313" key="4">
    <source>
        <dbReference type="EMBL" id="SJZ72575.1"/>
    </source>
</evidence>
<feature type="domain" description="Response regulatory" evidence="2">
    <location>
        <begin position="6"/>
        <end position="117"/>
    </location>
</feature>
<gene>
    <name evidence="4" type="ORF">SAMN04488128_1011362</name>
</gene>
<keyword evidence="4" id="KW-0238">DNA-binding</keyword>
<dbReference type="Gene3D" id="2.40.50.1020">
    <property type="entry name" value="LytTr DNA-binding domain"/>
    <property type="match status" value="1"/>
</dbReference>
<evidence type="ECO:0000259" key="3">
    <source>
        <dbReference type="PROSITE" id="PS50930"/>
    </source>
</evidence>
<evidence type="ECO:0000313" key="5">
    <source>
        <dbReference type="Proteomes" id="UP000190367"/>
    </source>
</evidence>
<dbReference type="PROSITE" id="PS50110">
    <property type="entry name" value="RESPONSE_REGULATORY"/>
    <property type="match status" value="1"/>
</dbReference>
<dbReference type="OrthoDB" id="1646880at2"/>
<dbReference type="SMART" id="SM00448">
    <property type="entry name" value="REC"/>
    <property type="match status" value="1"/>
</dbReference>
<reference evidence="5" key="1">
    <citation type="submission" date="2017-02" db="EMBL/GenBank/DDBJ databases">
        <authorList>
            <person name="Varghese N."/>
            <person name="Submissions S."/>
        </authorList>
    </citation>
    <scope>NUCLEOTIDE SEQUENCE [LARGE SCALE GENOMIC DNA]</scope>
    <source>
        <strain evidence="5">DSM 22224</strain>
    </source>
</reference>
<dbReference type="STRING" id="634771.SAMN04488128_1011362"/>
<accession>A0A1T4N0P3</accession>
<dbReference type="RefSeq" id="WP_078667968.1">
    <property type="nucleotide sequence ID" value="NZ_FUWZ01000001.1"/>
</dbReference>
<dbReference type="Gene3D" id="3.40.50.2300">
    <property type="match status" value="1"/>
</dbReference>
<dbReference type="Pfam" id="PF04397">
    <property type="entry name" value="LytTR"/>
    <property type="match status" value="1"/>
</dbReference>
<dbReference type="PANTHER" id="PTHR37299">
    <property type="entry name" value="TRANSCRIPTIONAL REGULATOR-RELATED"/>
    <property type="match status" value="1"/>
</dbReference>
<dbReference type="SUPFAM" id="SSF52172">
    <property type="entry name" value="CheY-like"/>
    <property type="match status" value="1"/>
</dbReference>
<organism evidence="4 5">
    <name type="scientific">Chitinophaga eiseniae</name>
    <dbReference type="NCBI Taxonomy" id="634771"/>
    <lineage>
        <taxon>Bacteria</taxon>
        <taxon>Pseudomonadati</taxon>
        <taxon>Bacteroidota</taxon>
        <taxon>Chitinophagia</taxon>
        <taxon>Chitinophagales</taxon>
        <taxon>Chitinophagaceae</taxon>
        <taxon>Chitinophaga</taxon>
    </lineage>
</organism>
<dbReference type="EMBL" id="FUWZ01000001">
    <property type="protein sequence ID" value="SJZ72575.1"/>
    <property type="molecule type" value="Genomic_DNA"/>
</dbReference>
<keyword evidence="5" id="KW-1185">Reference proteome</keyword>
<feature type="domain" description="HTH LytTR-type" evidence="3">
    <location>
        <begin position="142"/>
        <end position="238"/>
    </location>
</feature>
<dbReference type="InterPro" id="IPR001789">
    <property type="entry name" value="Sig_transdc_resp-reg_receiver"/>
</dbReference>
<dbReference type="PROSITE" id="PS50930">
    <property type="entry name" value="HTH_LYTTR"/>
    <property type="match status" value="1"/>
</dbReference>
<proteinExistence type="predicted"/>
<dbReference type="InterPro" id="IPR046947">
    <property type="entry name" value="LytR-like"/>
</dbReference>
<dbReference type="InterPro" id="IPR007492">
    <property type="entry name" value="LytTR_DNA-bd_dom"/>
</dbReference>
<feature type="modified residue" description="4-aspartylphosphate" evidence="1">
    <location>
        <position position="57"/>
    </location>
</feature>
<name>A0A1T4N0P3_9BACT</name>
<dbReference type="GO" id="GO:0003677">
    <property type="term" value="F:DNA binding"/>
    <property type="evidence" value="ECO:0007669"/>
    <property type="project" value="UniProtKB-KW"/>
</dbReference>